<sequence length="96" mass="11078">MAKVKGGTISPVQVVVELERLSPLNWTWEVKEHEDNSMLVSFPNAMELHRMVEFGELNVKNRPGVKLEFDYWQDQDEAKMQLPVVWVKVGGNPKEL</sequence>
<proteinExistence type="predicted"/>
<organism evidence="1">
    <name type="scientific">Arundo donax</name>
    <name type="common">Giant reed</name>
    <name type="synonym">Donax arundinaceus</name>
    <dbReference type="NCBI Taxonomy" id="35708"/>
    <lineage>
        <taxon>Eukaryota</taxon>
        <taxon>Viridiplantae</taxon>
        <taxon>Streptophyta</taxon>
        <taxon>Embryophyta</taxon>
        <taxon>Tracheophyta</taxon>
        <taxon>Spermatophyta</taxon>
        <taxon>Magnoliopsida</taxon>
        <taxon>Liliopsida</taxon>
        <taxon>Poales</taxon>
        <taxon>Poaceae</taxon>
        <taxon>PACMAD clade</taxon>
        <taxon>Arundinoideae</taxon>
        <taxon>Arundineae</taxon>
        <taxon>Arundo</taxon>
    </lineage>
</organism>
<dbReference type="PANTHER" id="PTHR33170">
    <property type="entry name" value="DUF4283 DOMAIN-CONTAINING PROTEIN-RELATED"/>
    <property type="match status" value="1"/>
</dbReference>
<accession>A0A0A9DMP9</accession>
<evidence type="ECO:0008006" key="2">
    <source>
        <dbReference type="Google" id="ProtNLM"/>
    </source>
</evidence>
<name>A0A0A9DMP9_ARUDO</name>
<dbReference type="EMBL" id="GBRH01210955">
    <property type="protein sequence ID" value="JAD86940.1"/>
    <property type="molecule type" value="Transcribed_RNA"/>
</dbReference>
<reference evidence="1" key="2">
    <citation type="journal article" date="2015" name="Data Brief">
        <title>Shoot transcriptome of the giant reed, Arundo donax.</title>
        <authorList>
            <person name="Barrero R.A."/>
            <person name="Guerrero F.D."/>
            <person name="Moolhuijzen P."/>
            <person name="Goolsby J.A."/>
            <person name="Tidwell J."/>
            <person name="Bellgard S.E."/>
            <person name="Bellgard M.I."/>
        </authorList>
    </citation>
    <scope>NUCLEOTIDE SEQUENCE</scope>
    <source>
        <tissue evidence="1">Shoot tissue taken approximately 20 cm above the soil surface</tissue>
    </source>
</reference>
<dbReference type="AlphaFoldDB" id="A0A0A9DMP9"/>
<evidence type="ECO:0000313" key="1">
    <source>
        <dbReference type="EMBL" id="JAD86940.1"/>
    </source>
</evidence>
<protein>
    <recommendedName>
        <fullName evidence="2">DUF4283 domain-containing protein</fullName>
    </recommendedName>
</protein>
<reference evidence="1" key="1">
    <citation type="submission" date="2014-09" db="EMBL/GenBank/DDBJ databases">
        <authorList>
            <person name="Magalhaes I.L.F."/>
            <person name="Oliveira U."/>
            <person name="Santos F.R."/>
            <person name="Vidigal T.H.D.A."/>
            <person name="Brescovit A.D."/>
            <person name="Santos A.J."/>
        </authorList>
    </citation>
    <scope>NUCLEOTIDE SEQUENCE</scope>
    <source>
        <tissue evidence="1">Shoot tissue taken approximately 20 cm above the soil surface</tissue>
    </source>
</reference>